<name>K7NHS0_PINTA</name>
<dbReference type="PANTHER" id="PTHR12794">
    <property type="entry name" value="GEMIN2"/>
    <property type="match status" value="1"/>
</dbReference>
<dbReference type="AlphaFoldDB" id="K7NHS0"/>
<sequence>EREFLADFSDLRMDLSSVELLNGHQLKSLPSYKNKVLWEKFCFGSICSLSSDEESCPLAKEKEEHENDILEDLNSEFTEANKLLKTNDKINCVVKEPSEDPLGEIRSATSPLLPVMLSLDEIARATVFKYHVTWLEKLSSLSKDRAVWLFALCAVLDKPLDAETSAAARALLRKCSSLRA</sequence>
<dbReference type="EMBL" id="JQ016529">
    <property type="protein sequence ID" value="AEX11299.1"/>
    <property type="molecule type" value="Genomic_DNA"/>
</dbReference>
<organism evidence="2">
    <name type="scientific">Pinus taeda</name>
    <name type="common">Loblolly pine</name>
    <dbReference type="NCBI Taxonomy" id="3352"/>
    <lineage>
        <taxon>Eukaryota</taxon>
        <taxon>Viridiplantae</taxon>
        <taxon>Streptophyta</taxon>
        <taxon>Embryophyta</taxon>
        <taxon>Tracheophyta</taxon>
        <taxon>Spermatophyta</taxon>
        <taxon>Pinopsida</taxon>
        <taxon>Pinidae</taxon>
        <taxon>Conifers I</taxon>
        <taxon>Pinales</taxon>
        <taxon>Pinaceae</taxon>
        <taxon>Pinus</taxon>
        <taxon>Pinus subgen. Pinus</taxon>
    </lineage>
</organism>
<dbReference type="GO" id="GO:0032797">
    <property type="term" value="C:SMN complex"/>
    <property type="evidence" value="ECO:0007669"/>
    <property type="project" value="TreeGrafter"/>
</dbReference>
<feature type="non-terminal residue" evidence="2">
    <location>
        <position position="180"/>
    </location>
</feature>
<protein>
    <recommendedName>
        <fullName evidence="3">Gem-associated protein 2</fullName>
    </recommendedName>
</protein>
<dbReference type="Gene3D" id="1.20.58.1070">
    <property type="match status" value="1"/>
</dbReference>
<evidence type="ECO:0000313" key="2">
    <source>
        <dbReference type="EMBL" id="AEX11299.1"/>
    </source>
</evidence>
<evidence type="ECO:0000256" key="1">
    <source>
        <dbReference type="ARBA" id="ARBA00025758"/>
    </source>
</evidence>
<evidence type="ECO:0008006" key="3">
    <source>
        <dbReference type="Google" id="ProtNLM"/>
    </source>
</evidence>
<reference evidence="2" key="1">
    <citation type="submission" date="2011-11" db="EMBL/GenBank/DDBJ databases">
        <title>Nucleotide Diversity and Divergence in the Loblolly Pine Gene Space.</title>
        <authorList>
            <person name="Neale D.B."/>
            <person name="Wegrzyn J.L."/>
            <person name="Lee J.M."/>
            <person name="Eckert A.J."/>
            <person name="Liechty J.D."/>
            <person name="Stevens K.A."/>
            <person name="Langley C.H."/>
        </authorList>
    </citation>
    <scope>NUCLEOTIDE SEQUENCE</scope>
    <source>
        <strain evidence="2">1430</strain>
        <tissue evidence="2">Megagametophyte</tissue>
    </source>
</reference>
<dbReference type="GO" id="GO:0005634">
    <property type="term" value="C:nucleus"/>
    <property type="evidence" value="ECO:0007669"/>
    <property type="project" value="TreeGrafter"/>
</dbReference>
<accession>K7NHS0</accession>
<proteinExistence type="inferred from homology"/>
<dbReference type="PANTHER" id="PTHR12794:SF0">
    <property type="entry name" value="GEM-ASSOCIATED PROTEIN 2"/>
    <property type="match status" value="1"/>
</dbReference>
<gene>
    <name evidence="2" type="ORF">0_13185_01</name>
</gene>
<dbReference type="InterPro" id="IPR035426">
    <property type="entry name" value="Gemin2/Brr1"/>
</dbReference>
<dbReference type="GO" id="GO:0000387">
    <property type="term" value="P:spliceosomal snRNP assembly"/>
    <property type="evidence" value="ECO:0007669"/>
    <property type="project" value="InterPro"/>
</dbReference>
<dbReference type="Pfam" id="PF04938">
    <property type="entry name" value="SIP1"/>
    <property type="match status" value="1"/>
</dbReference>
<feature type="non-terminal residue" evidence="2">
    <location>
        <position position="1"/>
    </location>
</feature>
<comment type="similarity">
    <text evidence="1">Belongs to the gemin-2 family.</text>
</comment>